<comment type="caution">
    <text evidence="1">The sequence shown here is derived from an EMBL/GenBank/DDBJ whole genome shotgun (WGS) entry which is preliminary data.</text>
</comment>
<proteinExistence type="predicted"/>
<dbReference type="Pfam" id="PF12694">
    <property type="entry name" value="cpYpsA"/>
    <property type="match status" value="1"/>
</dbReference>
<name>A0A0F9UYI1_9ZZZZ</name>
<dbReference type="Gene3D" id="3.40.50.450">
    <property type="match status" value="1"/>
</dbReference>
<accession>A0A0F9UYI1</accession>
<gene>
    <name evidence="1" type="ORF">LCGC14_0549800</name>
</gene>
<dbReference type="InterPro" id="IPR024755">
    <property type="entry name" value="cpYpsA"/>
</dbReference>
<sequence>MKIISGGQTGVDRAALDFAREQGMETGGWAPKGWMTTNGSDLSLKNLGLKEHTGGYRERTIENIKEADATLILAFNMKSFGTQLTINQVKQRKKPYLTIELSNPNPEEVMNWIRSVEPQILNVAGNRQTSNVDIYRVAKVFLLEVFVRLTVRRSALLRDLKNR</sequence>
<evidence type="ECO:0000313" key="1">
    <source>
        <dbReference type="EMBL" id="KKN58688.1"/>
    </source>
</evidence>
<reference evidence="1" key="1">
    <citation type="journal article" date="2015" name="Nature">
        <title>Complex archaea that bridge the gap between prokaryotes and eukaryotes.</title>
        <authorList>
            <person name="Spang A."/>
            <person name="Saw J.H."/>
            <person name="Jorgensen S.L."/>
            <person name="Zaremba-Niedzwiedzka K."/>
            <person name="Martijn J."/>
            <person name="Lind A.E."/>
            <person name="van Eijk R."/>
            <person name="Schleper C."/>
            <person name="Guy L."/>
            <person name="Ettema T.J."/>
        </authorList>
    </citation>
    <scope>NUCLEOTIDE SEQUENCE</scope>
</reference>
<dbReference type="AlphaFoldDB" id="A0A0F9UYI1"/>
<evidence type="ECO:0008006" key="2">
    <source>
        <dbReference type="Google" id="ProtNLM"/>
    </source>
</evidence>
<dbReference type="SUPFAM" id="SSF102405">
    <property type="entry name" value="MCP/YpsA-like"/>
    <property type="match status" value="1"/>
</dbReference>
<protein>
    <recommendedName>
        <fullName evidence="2">Molybdenum carrier</fullName>
    </recommendedName>
</protein>
<organism evidence="1">
    <name type="scientific">marine sediment metagenome</name>
    <dbReference type="NCBI Taxonomy" id="412755"/>
    <lineage>
        <taxon>unclassified sequences</taxon>
        <taxon>metagenomes</taxon>
        <taxon>ecological metagenomes</taxon>
    </lineage>
</organism>
<dbReference type="EMBL" id="LAZR01000751">
    <property type="protein sequence ID" value="KKN58688.1"/>
    <property type="molecule type" value="Genomic_DNA"/>
</dbReference>